<dbReference type="KEGG" id="ani:ANIA_07926"/>
<reference evidence="2" key="2">
    <citation type="journal article" date="2009" name="Fungal Genet. Biol.">
        <title>The 2008 update of the Aspergillus nidulans genome annotation: a community effort.</title>
        <authorList>
            <person name="Wortman J.R."/>
            <person name="Gilsenan J.M."/>
            <person name="Joardar V."/>
            <person name="Deegan J."/>
            <person name="Clutterbuck J."/>
            <person name="Andersen M.R."/>
            <person name="Archer D."/>
            <person name="Bencina M."/>
            <person name="Braus G."/>
            <person name="Coutinho P."/>
            <person name="von Dohren H."/>
            <person name="Doonan J."/>
            <person name="Driessen A.J."/>
            <person name="Durek P."/>
            <person name="Espeso E."/>
            <person name="Fekete E."/>
            <person name="Flipphi M."/>
            <person name="Estrada C.G."/>
            <person name="Geysens S."/>
            <person name="Goldman G."/>
            <person name="de Groot P.W."/>
            <person name="Hansen K."/>
            <person name="Harris S.D."/>
            <person name="Heinekamp T."/>
            <person name="Helmstaedt K."/>
            <person name="Henrissat B."/>
            <person name="Hofmann G."/>
            <person name="Homan T."/>
            <person name="Horio T."/>
            <person name="Horiuchi H."/>
            <person name="James S."/>
            <person name="Jones M."/>
            <person name="Karaffa L."/>
            <person name="Karanyi Z."/>
            <person name="Kato M."/>
            <person name="Keller N."/>
            <person name="Kelly D.E."/>
            <person name="Kiel J.A."/>
            <person name="Kim J.M."/>
            <person name="van der Klei I.J."/>
            <person name="Klis F.M."/>
            <person name="Kovalchuk A."/>
            <person name="Krasevec N."/>
            <person name="Kubicek C.P."/>
            <person name="Liu B."/>
            <person name="Maccabe A."/>
            <person name="Meyer V."/>
            <person name="Mirabito P."/>
            <person name="Miskei M."/>
            <person name="Mos M."/>
            <person name="Mullins J."/>
            <person name="Nelson D.R."/>
            <person name="Nielsen J."/>
            <person name="Oakley B.R."/>
            <person name="Osmani S.A."/>
            <person name="Pakula T."/>
            <person name="Paszewski A."/>
            <person name="Paulsen I."/>
            <person name="Pilsyk S."/>
            <person name="Pocsi I."/>
            <person name="Punt P.J."/>
            <person name="Ram A.F."/>
            <person name="Ren Q."/>
            <person name="Robellet X."/>
            <person name="Robson G."/>
            <person name="Seiboth B."/>
            <person name="van Solingen P."/>
            <person name="Specht T."/>
            <person name="Sun J."/>
            <person name="Taheri-Talesh N."/>
            <person name="Takeshita N."/>
            <person name="Ussery D."/>
            <person name="vanKuyk P.A."/>
            <person name="Visser H."/>
            <person name="van de Vondervoort P.J."/>
            <person name="de Vries R.P."/>
            <person name="Walton J."/>
            <person name="Xiang X."/>
            <person name="Xiong Y."/>
            <person name="Zeng A.P."/>
            <person name="Brandt B.W."/>
            <person name="Cornell M.J."/>
            <person name="van den Hondel C.A."/>
            <person name="Visser J."/>
            <person name="Oliver S.G."/>
            <person name="Turner G."/>
        </authorList>
    </citation>
    <scope>GENOME REANNOTATION</scope>
    <source>
        <strain evidence="2">FGSC A4 / ATCC 38163 / CBS 112.46 / NRRL 194 / M139</strain>
    </source>
</reference>
<dbReference type="InParanoid" id="Q5AUV4"/>
<dbReference type="VEuPathDB" id="FungiDB:AN7926"/>
<proteinExistence type="predicted"/>
<dbReference type="GO" id="GO:0005789">
    <property type="term" value="C:endoplasmic reticulum membrane"/>
    <property type="evidence" value="ECO:0000318"/>
    <property type="project" value="GO_Central"/>
</dbReference>
<dbReference type="InterPro" id="IPR036291">
    <property type="entry name" value="NAD(P)-bd_dom_sf"/>
</dbReference>
<dbReference type="OrthoDB" id="191139at2759"/>
<dbReference type="GO" id="GO:0005811">
    <property type="term" value="C:lipid droplet"/>
    <property type="evidence" value="ECO:0000318"/>
    <property type="project" value="GO_Central"/>
</dbReference>
<accession>Q5AUV4</accession>
<protein>
    <recommendedName>
        <fullName evidence="3">Ketoreductase (KR) domain-containing protein</fullName>
    </recommendedName>
</protein>
<dbReference type="PANTHER" id="PTHR43647">
    <property type="entry name" value="DEHYDROGENASE"/>
    <property type="match status" value="1"/>
</dbReference>
<sequence length="331" mass="36130">MSGTVVITGANGSLALGFVESFLALYSQHTLIATVRNPSPERDPNTAKLVHLISRYPSAHVLVEGLDLGSLAAVRSFADSLAARISTKELPPILAIVCNAFTWSLESGQKFTADGFEATFQVGHLAHYLLVLKLIESMDPRAGRVVMLGSTTHYPDKPNPLSSLRPGIPQDIEELVKPRPDPPHLVHDRGFQRYGTAKLANVIFMEDLNQRLRQIPKLSTITATAMDPGGLVESRAQSGQKASVQRLFAAIKLLMPILKHITTTFRTNKDAGRDLLALSLDPAFQGKRGYYVGQKEEAAASVTGDAAVQRRLWEACWQWAGLAPEETVLCR</sequence>
<evidence type="ECO:0008006" key="3">
    <source>
        <dbReference type="Google" id="ProtNLM"/>
    </source>
</evidence>
<dbReference type="GO" id="GO:0000253">
    <property type="term" value="F:3-beta-hydroxysteroid 3-dehydrogenase (NADP+) activity"/>
    <property type="evidence" value="ECO:0000318"/>
    <property type="project" value="GO_Central"/>
</dbReference>
<dbReference type="InterPro" id="IPR051593">
    <property type="entry name" value="Ergosterol_Biosynth_ERG27"/>
</dbReference>
<keyword evidence="2" id="KW-1185">Reference proteome</keyword>
<dbReference type="GeneID" id="2869251"/>
<reference evidence="2" key="1">
    <citation type="journal article" date="2005" name="Nature">
        <title>Sequencing of Aspergillus nidulans and comparative analysis with A. fumigatus and A. oryzae.</title>
        <authorList>
            <person name="Galagan J.E."/>
            <person name="Calvo S.E."/>
            <person name="Cuomo C."/>
            <person name="Ma L.J."/>
            <person name="Wortman J.R."/>
            <person name="Batzoglou S."/>
            <person name="Lee S.I."/>
            <person name="Basturkmen M."/>
            <person name="Spevak C.C."/>
            <person name="Clutterbuck J."/>
            <person name="Kapitonov V."/>
            <person name="Jurka J."/>
            <person name="Scazzocchio C."/>
            <person name="Farman M."/>
            <person name="Butler J."/>
            <person name="Purcell S."/>
            <person name="Harris S."/>
            <person name="Braus G.H."/>
            <person name="Draht O."/>
            <person name="Busch S."/>
            <person name="D'Enfert C."/>
            <person name="Bouchier C."/>
            <person name="Goldman G.H."/>
            <person name="Bell-Pedersen D."/>
            <person name="Griffiths-Jones S."/>
            <person name="Doonan J.H."/>
            <person name="Yu J."/>
            <person name="Vienken K."/>
            <person name="Pain A."/>
            <person name="Freitag M."/>
            <person name="Selker E.U."/>
            <person name="Archer D.B."/>
            <person name="Penalva M.A."/>
            <person name="Oakley B.R."/>
            <person name="Momany M."/>
            <person name="Tanaka T."/>
            <person name="Kumagai T."/>
            <person name="Asai K."/>
            <person name="Machida M."/>
            <person name="Nierman W.C."/>
            <person name="Denning D.W."/>
            <person name="Caddick M."/>
            <person name="Hynes M."/>
            <person name="Paoletti M."/>
            <person name="Fischer R."/>
            <person name="Miller B."/>
            <person name="Dyer P."/>
            <person name="Sachs M.S."/>
            <person name="Osmani S.A."/>
            <person name="Birren B.W."/>
        </authorList>
    </citation>
    <scope>NUCLEOTIDE SEQUENCE [LARGE SCALE GENOMIC DNA]</scope>
    <source>
        <strain evidence="2">FGSC A4 / ATCC 38163 / CBS 112.46 / NRRL 194 / M139</strain>
    </source>
</reference>
<gene>
    <name evidence="1" type="ORF">ANIA_07926</name>
</gene>
<dbReference type="AlphaFoldDB" id="Q5AUV4"/>
<dbReference type="RefSeq" id="XP_681195.1">
    <property type="nucleotide sequence ID" value="XM_676103.1"/>
</dbReference>
<accession>C8V4W6</accession>
<name>Q5AUV4_EMENI</name>
<evidence type="ECO:0000313" key="1">
    <source>
        <dbReference type="EMBL" id="CBF73535.1"/>
    </source>
</evidence>
<dbReference type="EMBL" id="BN001302">
    <property type="protein sequence ID" value="CBF73535.1"/>
    <property type="molecule type" value="Genomic_DNA"/>
</dbReference>
<dbReference type="OMA" id="CNAFTMS"/>
<dbReference type="HOGENOM" id="CLU_010194_44_3_1"/>
<dbReference type="Gene3D" id="3.40.50.720">
    <property type="entry name" value="NAD(P)-binding Rossmann-like Domain"/>
    <property type="match status" value="1"/>
</dbReference>
<dbReference type="Proteomes" id="UP000000560">
    <property type="component" value="Chromosome II"/>
</dbReference>
<dbReference type="PANTHER" id="PTHR43647:SF4">
    <property type="entry name" value="KETOREDUCTASE (KR) DOMAIN-CONTAINING PROTEIN"/>
    <property type="match status" value="1"/>
</dbReference>
<dbReference type="eggNOG" id="KOG1208">
    <property type="taxonomic scope" value="Eukaryota"/>
</dbReference>
<dbReference type="SUPFAM" id="SSF51735">
    <property type="entry name" value="NAD(P)-binding Rossmann-fold domains"/>
    <property type="match status" value="1"/>
</dbReference>
<organism evidence="1 2">
    <name type="scientific">Emericella nidulans (strain FGSC A4 / ATCC 38163 / CBS 112.46 / NRRL 194 / M139)</name>
    <name type="common">Aspergillus nidulans</name>
    <dbReference type="NCBI Taxonomy" id="227321"/>
    <lineage>
        <taxon>Eukaryota</taxon>
        <taxon>Fungi</taxon>
        <taxon>Dikarya</taxon>
        <taxon>Ascomycota</taxon>
        <taxon>Pezizomycotina</taxon>
        <taxon>Eurotiomycetes</taxon>
        <taxon>Eurotiomycetidae</taxon>
        <taxon>Eurotiales</taxon>
        <taxon>Aspergillaceae</taxon>
        <taxon>Aspergillus</taxon>
        <taxon>Aspergillus subgen. Nidulantes</taxon>
    </lineage>
</organism>
<evidence type="ECO:0000313" key="2">
    <source>
        <dbReference type="Proteomes" id="UP000000560"/>
    </source>
</evidence>